<dbReference type="AlphaFoldDB" id="A0A849C049"/>
<gene>
    <name evidence="6" type="ORF">HLB23_13235</name>
</gene>
<dbReference type="SUPFAM" id="SSF48498">
    <property type="entry name" value="Tetracyclin repressor-like, C-terminal domain"/>
    <property type="match status" value="1"/>
</dbReference>
<dbReference type="Pfam" id="PF00440">
    <property type="entry name" value="TetR_N"/>
    <property type="match status" value="1"/>
</dbReference>
<dbReference type="Proteomes" id="UP000586827">
    <property type="component" value="Unassembled WGS sequence"/>
</dbReference>
<dbReference type="InterPro" id="IPR025996">
    <property type="entry name" value="MT1864/Rv1816-like_C"/>
</dbReference>
<evidence type="ECO:0000313" key="6">
    <source>
        <dbReference type="EMBL" id="NNH70816.1"/>
    </source>
</evidence>
<reference evidence="6 7" key="1">
    <citation type="submission" date="2020-05" db="EMBL/GenBank/DDBJ databases">
        <title>MicrobeNet Type strains.</title>
        <authorList>
            <person name="Nicholson A.C."/>
        </authorList>
    </citation>
    <scope>NUCLEOTIDE SEQUENCE [LARGE SCALE GENOMIC DNA]</scope>
    <source>
        <strain evidence="6 7">JCM 3224</strain>
    </source>
</reference>
<dbReference type="InterPro" id="IPR001647">
    <property type="entry name" value="HTH_TetR"/>
</dbReference>
<evidence type="ECO:0000256" key="4">
    <source>
        <dbReference type="PROSITE-ProRule" id="PRU00335"/>
    </source>
</evidence>
<dbReference type="GO" id="GO:0003700">
    <property type="term" value="F:DNA-binding transcription factor activity"/>
    <property type="evidence" value="ECO:0007669"/>
    <property type="project" value="TreeGrafter"/>
</dbReference>
<evidence type="ECO:0000256" key="1">
    <source>
        <dbReference type="ARBA" id="ARBA00023015"/>
    </source>
</evidence>
<evidence type="ECO:0000256" key="2">
    <source>
        <dbReference type="ARBA" id="ARBA00023125"/>
    </source>
</evidence>
<feature type="domain" description="HTH tetR-type" evidence="5">
    <location>
        <begin position="12"/>
        <end position="72"/>
    </location>
</feature>
<dbReference type="InterPro" id="IPR050109">
    <property type="entry name" value="HTH-type_TetR-like_transc_reg"/>
</dbReference>
<dbReference type="PRINTS" id="PR00455">
    <property type="entry name" value="HTHTETR"/>
</dbReference>
<dbReference type="SUPFAM" id="SSF46689">
    <property type="entry name" value="Homeodomain-like"/>
    <property type="match status" value="1"/>
</dbReference>
<dbReference type="GO" id="GO:0000976">
    <property type="term" value="F:transcription cis-regulatory region binding"/>
    <property type="evidence" value="ECO:0007669"/>
    <property type="project" value="TreeGrafter"/>
</dbReference>
<evidence type="ECO:0000256" key="3">
    <source>
        <dbReference type="ARBA" id="ARBA00023163"/>
    </source>
</evidence>
<dbReference type="InterPro" id="IPR036271">
    <property type="entry name" value="Tet_transcr_reg_TetR-rel_C_sf"/>
</dbReference>
<dbReference type="PROSITE" id="PS50977">
    <property type="entry name" value="HTH_TETR_2"/>
    <property type="match status" value="1"/>
</dbReference>
<protein>
    <submittedName>
        <fullName evidence="6">TetR/AcrR family transcriptional regulator</fullName>
    </submittedName>
</protein>
<sequence>MSDTRRRGRVPAVSDADIRRVARSLLVEMGPDAVTLRAIARELGITAPALYRYYESRDDLVAAVRLDVCADLALDISKALEGQPDDAMIRFFEVCRGFRRWALHHPQEFTLVFASPAAASGSSAMRQFGEPVGRLFLEAAGRLLADYDVVTPPVEAIPPELRDDLIRFQTDLLAVLAESGQKFPAEKLNLGVSYVMIQFWARLYGHVTLEAFGNYPIAVAHPDVLFDTTLIDIGRSIGLAES</sequence>
<evidence type="ECO:0000259" key="5">
    <source>
        <dbReference type="PROSITE" id="PS50977"/>
    </source>
</evidence>
<dbReference type="PANTHER" id="PTHR30055">
    <property type="entry name" value="HTH-TYPE TRANSCRIPTIONAL REGULATOR RUTR"/>
    <property type="match status" value="1"/>
</dbReference>
<keyword evidence="2 4" id="KW-0238">DNA-binding</keyword>
<keyword evidence="1" id="KW-0805">Transcription regulation</keyword>
<dbReference type="InterPro" id="IPR009057">
    <property type="entry name" value="Homeodomain-like_sf"/>
</dbReference>
<dbReference type="Gene3D" id="1.10.357.10">
    <property type="entry name" value="Tetracycline Repressor, domain 2"/>
    <property type="match status" value="1"/>
</dbReference>
<keyword evidence="3" id="KW-0804">Transcription</keyword>
<dbReference type="RefSeq" id="WP_067523317.1">
    <property type="nucleotide sequence ID" value="NZ_JABELX010000004.1"/>
</dbReference>
<organism evidence="6 7">
    <name type="scientific">Nocardia uniformis</name>
    <dbReference type="NCBI Taxonomy" id="53432"/>
    <lineage>
        <taxon>Bacteria</taxon>
        <taxon>Bacillati</taxon>
        <taxon>Actinomycetota</taxon>
        <taxon>Actinomycetes</taxon>
        <taxon>Mycobacteriales</taxon>
        <taxon>Nocardiaceae</taxon>
        <taxon>Nocardia</taxon>
    </lineage>
</organism>
<dbReference type="EMBL" id="JABELX010000004">
    <property type="protein sequence ID" value="NNH70816.1"/>
    <property type="molecule type" value="Genomic_DNA"/>
</dbReference>
<evidence type="ECO:0000313" key="7">
    <source>
        <dbReference type="Proteomes" id="UP000586827"/>
    </source>
</evidence>
<comment type="caution">
    <text evidence="6">The sequence shown here is derived from an EMBL/GenBank/DDBJ whole genome shotgun (WGS) entry which is preliminary data.</text>
</comment>
<dbReference type="PANTHER" id="PTHR30055:SF234">
    <property type="entry name" value="HTH-TYPE TRANSCRIPTIONAL REGULATOR BETI"/>
    <property type="match status" value="1"/>
</dbReference>
<name>A0A849C049_9NOCA</name>
<dbReference type="Pfam" id="PF13305">
    <property type="entry name" value="TetR_C_33"/>
    <property type="match status" value="1"/>
</dbReference>
<feature type="DNA-binding region" description="H-T-H motif" evidence="4">
    <location>
        <begin position="35"/>
        <end position="54"/>
    </location>
</feature>
<proteinExistence type="predicted"/>
<keyword evidence="7" id="KW-1185">Reference proteome</keyword>
<accession>A0A849C049</accession>